<dbReference type="AlphaFoldDB" id="C9MSS7"/>
<dbReference type="Pfam" id="PF13151">
    <property type="entry name" value="DUF3990"/>
    <property type="match status" value="1"/>
</dbReference>
<proteinExistence type="predicted"/>
<dbReference type="EMBL" id="ACVA01000067">
    <property type="protein sequence ID" value="EEX17403.1"/>
    <property type="molecule type" value="Genomic_DNA"/>
</dbReference>
<reference evidence="1 2" key="1">
    <citation type="submission" date="2009-09" db="EMBL/GenBank/DDBJ databases">
        <authorList>
            <person name="Weinstock G."/>
            <person name="Sodergren E."/>
            <person name="Clifton S."/>
            <person name="Fulton L."/>
            <person name="Fulton B."/>
            <person name="Courtney L."/>
            <person name="Fronick C."/>
            <person name="Harrison M."/>
            <person name="Strong C."/>
            <person name="Farmer C."/>
            <person name="Delahaunty K."/>
            <person name="Markovic C."/>
            <person name="Hall O."/>
            <person name="Minx P."/>
            <person name="Tomlinson C."/>
            <person name="Mitreva M."/>
            <person name="Nelson J."/>
            <person name="Hou S."/>
            <person name="Wollam A."/>
            <person name="Pepin K.H."/>
            <person name="Johnson M."/>
            <person name="Bhonagiri V."/>
            <person name="Nash W.E."/>
            <person name="Warren W."/>
            <person name="Chinwalla A."/>
            <person name="Mardis E.R."/>
            <person name="Wilson R.K."/>
        </authorList>
    </citation>
    <scope>NUCLEOTIDE SEQUENCE [LARGE SCALE GENOMIC DNA]</scope>
    <source>
        <strain evidence="1 2">F0319</strain>
    </source>
</reference>
<sequence length="45" mass="5138">MKLYHGTNIDFTDINLSVCRPNKDFGQEFYLTDISFLTGEAIATH</sequence>
<dbReference type="InterPro" id="IPR025051">
    <property type="entry name" value="DUF3990"/>
</dbReference>
<keyword evidence="2" id="KW-1185">Reference proteome</keyword>
<evidence type="ECO:0000313" key="2">
    <source>
        <dbReference type="Proteomes" id="UP000003327"/>
    </source>
</evidence>
<name>C9MSS7_9BACT</name>
<gene>
    <name evidence="1" type="ORF">HMPREF0973_02696</name>
</gene>
<evidence type="ECO:0000313" key="1">
    <source>
        <dbReference type="EMBL" id="EEX17403.1"/>
    </source>
</evidence>
<protein>
    <submittedName>
        <fullName evidence="1">Uncharacterized protein</fullName>
    </submittedName>
</protein>
<dbReference type="Proteomes" id="UP000003327">
    <property type="component" value="Unassembled WGS sequence"/>
</dbReference>
<comment type="caution">
    <text evidence="1">The sequence shown here is derived from an EMBL/GenBank/DDBJ whole genome shotgun (WGS) entry which is preliminary data.</text>
</comment>
<accession>C9MSS7</accession>
<dbReference type="HOGENOM" id="CLU_3203725_0_0_10"/>
<dbReference type="STRING" id="649761.HMPREF0973_02696"/>
<organism evidence="1 2">
    <name type="scientific">Prevotella veroralis F0319</name>
    <dbReference type="NCBI Taxonomy" id="649761"/>
    <lineage>
        <taxon>Bacteria</taxon>
        <taxon>Pseudomonadati</taxon>
        <taxon>Bacteroidota</taxon>
        <taxon>Bacteroidia</taxon>
        <taxon>Bacteroidales</taxon>
        <taxon>Prevotellaceae</taxon>
        <taxon>Prevotella</taxon>
    </lineage>
</organism>